<dbReference type="EMBL" id="NJGU01000008">
    <property type="protein sequence ID" value="OWY28124.1"/>
    <property type="molecule type" value="Genomic_DNA"/>
</dbReference>
<dbReference type="Proteomes" id="UP000197596">
    <property type="component" value="Unassembled WGS sequence"/>
</dbReference>
<sequence length="241" mass="27705">MLSPFPAPHPLDGHPRSKGLFLPPIKGTLDVLEREGIAQKQGRIQIRQTKDADQYTDVAIPYIGDLLLFLEDQEGPYCLNWNIKSTAEGFEVAPRDSLRKTRGLTPSERAQLERQYYLDAGIRTLDLTPDKFSSQFLDNLTWIFSQLESLEENPAPFNHTLFKFFQSAFATKPSSSPNELIALAASQHSYPEPYIKRQFWGCIWTRQLSVELFEPIFNDAPLQPQAKDPLAFYDFYFRRQS</sequence>
<protein>
    <submittedName>
        <fullName evidence="1">Uncharacterized protein</fullName>
    </submittedName>
</protein>
<dbReference type="GO" id="GO:0003676">
    <property type="term" value="F:nucleic acid binding"/>
    <property type="evidence" value="ECO:0007669"/>
    <property type="project" value="InterPro"/>
</dbReference>
<name>A0A246WP36_9BURK</name>
<accession>A0A246WP36</accession>
<comment type="caution">
    <text evidence="1">The sequence shown here is derived from an EMBL/GenBank/DDBJ whole genome shotgun (WGS) entry which is preliminary data.</text>
</comment>
<proteinExistence type="predicted"/>
<dbReference type="AlphaFoldDB" id="A0A246WP36"/>
<gene>
    <name evidence="1" type="ORF">CEJ42_16000</name>
</gene>
<dbReference type="InterPro" id="IPR011856">
    <property type="entry name" value="tRNA_endonuc-like_dom_sf"/>
</dbReference>
<reference evidence="1 2" key="1">
    <citation type="submission" date="2017-06" db="EMBL/GenBank/DDBJ databases">
        <title>Herbaspirillum phytohormonus sp. nov., isolated from the root nodule of Robinia pseudoacacia in lead-zinc mine.</title>
        <authorList>
            <person name="Fan M."/>
            <person name="Lin Y."/>
        </authorList>
    </citation>
    <scope>NUCLEOTIDE SEQUENCE [LARGE SCALE GENOMIC DNA]</scope>
    <source>
        <strain evidence="1 2">HZ10</strain>
    </source>
</reference>
<evidence type="ECO:0000313" key="1">
    <source>
        <dbReference type="EMBL" id="OWY28124.1"/>
    </source>
</evidence>
<dbReference type="Gene3D" id="3.40.1350.10">
    <property type="match status" value="1"/>
</dbReference>
<evidence type="ECO:0000313" key="2">
    <source>
        <dbReference type="Proteomes" id="UP000197596"/>
    </source>
</evidence>
<organism evidence="1 2">
    <name type="scientific">Herbaspirillum robiniae</name>
    <dbReference type="NCBI Taxonomy" id="2014887"/>
    <lineage>
        <taxon>Bacteria</taxon>
        <taxon>Pseudomonadati</taxon>
        <taxon>Pseudomonadota</taxon>
        <taxon>Betaproteobacteria</taxon>
        <taxon>Burkholderiales</taxon>
        <taxon>Oxalobacteraceae</taxon>
        <taxon>Herbaspirillum</taxon>
    </lineage>
</organism>